<evidence type="ECO:0000259" key="4">
    <source>
        <dbReference type="Pfam" id="PF00717"/>
    </source>
</evidence>
<dbReference type="CDD" id="cd06529">
    <property type="entry name" value="S24_LexA-like"/>
    <property type="match status" value="1"/>
</dbReference>
<dbReference type="InterPro" id="IPR039418">
    <property type="entry name" value="LexA-like"/>
</dbReference>
<name>A0A642F121_BACFG</name>
<evidence type="ECO:0000256" key="1">
    <source>
        <dbReference type="ARBA" id="ARBA00023015"/>
    </source>
</evidence>
<dbReference type="PANTHER" id="PTHR40661:SF1">
    <property type="entry name" value="HTH CRO_C1-TYPE DOMAIN-CONTAINING PROTEIN"/>
    <property type="match status" value="1"/>
</dbReference>
<reference evidence="5 6" key="1">
    <citation type="journal article" date="2019" name="Nat. Med.">
        <title>A library of human gut bacterial isolates paired with longitudinal multiomics data enables mechanistic microbiome research.</title>
        <authorList>
            <person name="Poyet M."/>
            <person name="Groussin M."/>
            <person name="Gibbons S.M."/>
            <person name="Avila-Pacheco J."/>
            <person name="Jiang X."/>
            <person name="Kearney S.M."/>
            <person name="Perrotta A.R."/>
            <person name="Berdy B."/>
            <person name="Zhao S."/>
            <person name="Lieberman T.D."/>
            <person name="Swanson P.K."/>
            <person name="Smith M."/>
            <person name="Roesemann S."/>
            <person name="Alexander J.E."/>
            <person name="Rich S.A."/>
            <person name="Livny J."/>
            <person name="Vlamakis H."/>
            <person name="Clish C."/>
            <person name="Bullock K."/>
            <person name="Deik A."/>
            <person name="Scott J."/>
            <person name="Pierce K.A."/>
            <person name="Xavier R.J."/>
            <person name="Alm E.J."/>
        </authorList>
    </citation>
    <scope>NUCLEOTIDE SEQUENCE [LARGE SCALE GENOMIC DNA]</scope>
    <source>
        <strain evidence="5 6">BIOML-A46</strain>
    </source>
</reference>
<evidence type="ECO:0000256" key="3">
    <source>
        <dbReference type="ARBA" id="ARBA00023163"/>
    </source>
</evidence>
<proteinExistence type="predicted"/>
<dbReference type="AlphaFoldDB" id="A0A642F121"/>
<dbReference type="SUPFAM" id="SSF51306">
    <property type="entry name" value="LexA/Signal peptidase"/>
    <property type="match status" value="1"/>
</dbReference>
<keyword evidence="1" id="KW-0805">Transcription regulation</keyword>
<sequence length="224" mass="25235">MGLKDRLLQFIGYTGLDIAVFERSVGLSNGAVHKMGEGTRSSTIDKISEKYPVLNAAWLKTGVGEMLISEERKSKTIEIPDSSIVANQRKGALIYDIDATCGLNGRDIEFTDEKVIGSIDAPEINPDSKIIFATGDSMLPLIASGDRVVIRKIESWDYFNYGQVYLIITNEYRFIKRVRRHPKDSDTLILLRSENPDYDDIDLPKQEIIHLFIVENILSIKNIL</sequence>
<dbReference type="RefSeq" id="WP_130071237.1">
    <property type="nucleotide sequence ID" value="NZ_RCXN01000007.1"/>
</dbReference>
<dbReference type="Proteomes" id="UP000460666">
    <property type="component" value="Unassembled WGS sequence"/>
</dbReference>
<dbReference type="GO" id="GO:0003677">
    <property type="term" value="F:DNA binding"/>
    <property type="evidence" value="ECO:0007669"/>
    <property type="project" value="UniProtKB-KW"/>
</dbReference>
<keyword evidence="3" id="KW-0804">Transcription</keyword>
<keyword evidence="2" id="KW-0238">DNA-binding</keyword>
<comment type="caution">
    <text evidence="5">The sequence shown here is derived from an EMBL/GenBank/DDBJ whole genome shotgun (WGS) entry which is preliminary data.</text>
</comment>
<dbReference type="EMBL" id="VWCJ01000008">
    <property type="protein sequence ID" value="KAA4996461.1"/>
    <property type="molecule type" value="Genomic_DNA"/>
</dbReference>
<dbReference type="Gene3D" id="2.10.109.10">
    <property type="entry name" value="Umud Fragment, subunit A"/>
    <property type="match status" value="1"/>
</dbReference>
<dbReference type="PANTHER" id="PTHR40661">
    <property type="match status" value="1"/>
</dbReference>
<protein>
    <submittedName>
        <fullName evidence="5">Helix-turn-helix transcriptional regulator</fullName>
    </submittedName>
</protein>
<dbReference type="InterPro" id="IPR036286">
    <property type="entry name" value="LexA/Signal_pep-like_sf"/>
</dbReference>
<evidence type="ECO:0000313" key="6">
    <source>
        <dbReference type="Proteomes" id="UP000460666"/>
    </source>
</evidence>
<evidence type="ECO:0000256" key="2">
    <source>
        <dbReference type="ARBA" id="ARBA00023125"/>
    </source>
</evidence>
<feature type="domain" description="Peptidase S24/S26A/S26B/S26C" evidence="4">
    <location>
        <begin position="122"/>
        <end position="207"/>
    </location>
</feature>
<organism evidence="5 6">
    <name type="scientific">Bacteroides fragilis</name>
    <dbReference type="NCBI Taxonomy" id="817"/>
    <lineage>
        <taxon>Bacteria</taxon>
        <taxon>Pseudomonadati</taxon>
        <taxon>Bacteroidota</taxon>
        <taxon>Bacteroidia</taxon>
        <taxon>Bacteroidales</taxon>
        <taxon>Bacteroidaceae</taxon>
        <taxon>Bacteroides</taxon>
    </lineage>
</organism>
<dbReference type="Pfam" id="PF00717">
    <property type="entry name" value="Peptidase_S24"/>
    <property type="match status" value="1"/>
</dbReference>
<dbReference type="InterPro" id="IPR015927">
    <property type="entry name" value="Peptidase_S24_S26A/B/C"/>
</dbReference>
<gene>
    <name evidence="5" type="ORF">F2Z89_13525</name>
</gene>
<accession>A0A642F121</accession>
<evidence type="ECO:0000313" key="5">
    <source>
        <dbReference type="EMBL" id="KAA4996461.1"/>
    </source>
</evidence>